<dbReference type="OrthoDB" id="8419732at2"/>
<accession>A0A1W6LD56</accession>
<gene>
    <name evidence="1" type="ORF">A4W93_21030</name>
</gene>
<dbReference type="EMBL" id="CP015118">
    <property type="protein sequence ID" value="ARN22182.1"/>
    <property type="molecule type" value="Genomic_DNA"/>
</dbReference>
<protein>
    <submittedName>
        <fullName evidence="1">Uncharacterized protein</fullName>
    </submittedName>
</protein>
<dbReference type="Proteomes" id="UP000193427">
    <property type="component" value="Chromosome"/>
</dbReference>
<proteinExistence type="predicted"/>
<evidence type="ECO:0000313" key="1">
    <source>
        <dbReference type="EMBL" id="ARN22182.1"/>
    </source>
</evidence>
<dbReference type="KEGG" id="rgu:A4W93_21030"/>
<name>A0A1W6LD56_9BURK</name>
<evidence type="ECO:0000313" key="2">
    <source>
        <dbReference type="Proteomes" id="UP000193427"/>
    </source>
</evidence>
<organism evidence="1 2">
    <name type="scientific">Piscinibacter gummiphilus</name>
    <dbReference type="NCBI Taxonomy" id="946333"/>
    <lineage>
        <taxon>Bacteria</taxon>
        <taxon>Pseudomonadati</taxon>
        <taxon>Pseudomonadota</taxon>
        <taxon>Betaproteobacteria</taxon>
        <taxon>Burkholderiales</taxon>
        <taxon>Sphaerotilaceae</taxon>
        <taxon>Piscinibacter</taxon>
    </lineage>
</organism>
<dbReference type="RefSeq" id="WP_085752480.1">
    <property type="nucleotide sequence ID" value="NZ_BSPR01000006.1"/>
</dbReference>
<dbReference type="AlphaFoldDB" id="A0A1W6LD56"/>
<dbReference type="STRING" id="946333.A4W93_21030"/>
<sequence length="178" mass="18738">MKTPLAHGLMLFALGLPAAAAACGLDGNVIDSKTLSAVHPGSIDVALGVRQLIDERRVAELPTAAPGLVYQRASQTLRALKARLQTEGPQDPTALLIVEYHLWARWQGSGDTLEMQIHVDGPQPGDTVILTGEAVLTALLQRQLTMDQAQQAGAYRVEPAGVTTAHAGPLSSPGDPVR</sequence>
<keyword evidence="2" id="KW-1185">Reference proteome</keyword>
<dbReference type="PROSITE" id="PS51257">
    <property type="entry name" value="PROKAR_LIPOPROTEIN"/>
    <property type="match status" value="1"/>
</dbReference>
<reference evidence="1 2" key="1">
    <citation type="submission" date="2016-04" db="EMBL/GenBank/DDBJ databases">
        <title>Complete genome sequence of natural rubber-degrading, novel Gram-negative bacterium, Rhizobacter gummiphilus strain NS21.</title>
        <authorList>
            <person name="Tabata M."/>
            <person name="Kasai D."/>
            <person name="Fukuda M."/>
        </authorList>
    </citation>
    <scope>NUCLEOTIDE SEQUENCE [LARGE SCALE GENOMIC DNA]</scope>
    <source>
        <strain evidence="1 2">NS21</strain>
    </source>
</reference>